<feature type="region of interest" description="Disordered" evidence="1">
    <location>
        <begin position="1"/>
        <end position="138"/>
    </location>
</feature>
<dbReference type="AlphaFoldDB" id="A0A4R8TPH8"/>
<proteinExistence type="predicted"/>
<dbReference type="EMBL" id="QAPF01000031">
    <property type="protein sequence ID" value="TEA20493.1"/>
    <property type="molecule type" value="Genomic_DNA"/>
</dbReference>
<dbReference type="PANTHER" id="PTHR22306:SF2">
    <property type="entry name" value="CHROMOSOME 7 OPEN READING FRAME 50"/>
    <property type="match status" value="1"/>
</dbReference>
<feature type="compositionally biased region" description="Low complexity" evidence="1">
    <location>
        <begin position="18"/>
        <end position="37"/>
    </location>
</feature>
<sequence length="419" mass="45848">MSAKIPAWKRLGLKLKQPASGSEIGSPASASAEPSQPNGGQHHDFNGAVNAASAAAAKRKRSDHFSPAPPAYSSPLKRTRTDDHASTPPTLRKQKSVTFADDTKRPAAAEPTSIADAKKKKSKKSAKQVAQAPKSDIQPALEYLRHWKSSRVTWKFNKNSQTGLIKRIFLPDSIPASDIDTLYDYLQDLKGYTRTRLREHAAEIKHEDLAKGKLGFPEGTPNMDSKQSEYEKVIAGLMQLGKEDGNKKRRFDEQAFIAQATDVAVTQRVVKRMRAETILDELSESEDSDAMTVDTEETTPKTNKTAVAEEDAVDKRVKLNDGTKQNAPRRRKQRTANVDDSSSDESSDDDSDGDDGDSSDESSDDDSDNASEIQRQAAQRDAETSSSSSSSSEAEDDDSDDSDSSEEEENTKKPAGKRK</sequence>
<gene>
    <name evidence="3" type="ORF">C8034_v001701</name>
</gene>
<feature type="region of interest" description="Disordered" evidence="1">
    <location>
        <begin position="281"/>
        <end position="419"/>
    </location>
</feature>
<feature type="compositionally biased region" description="Acidic residues" evidence="1">
    <location>
        <begin position="393"/>
        <end position="409"/>
    </location>
</feature>
<reference evidence="3 4" key="1">
    <citation type="submission" date="2018-11" db="EMBL/GenBank/DDBJ databases">
        <title>Genome sequence and assembly of Colletotrichum sidae.</title>
        <authorList>
            <person name="Gan P."/>
            <person name="Shirasu K."/>
        </authorList>
    </citation>
    <scope>NUCLEOTIDE SEQUENCE [LARGE SCALE GENOMIC DNA]</scope>
    <source>
        <strain evidence="3 4">CBS 518.97</strain>
    </source>
</reference>
<dbReference type="Proteomes" id="UP000295604">
    <property type="component" value="Unassembled WGS sequence"/>
</dbReference>
<accession>A0A4R8TPH8</accession>
<dbReference type="PANTHER" id="PTHR22306">
    <property type="entry name" value="CHROMOSOME 7 OPEN READING FRAME 50"/>
    <property type="match status" value="1"/>
</dbReference>
<keyword evidence="4" id="KW-1185">Reference proteome</keyword>
<dbReference type="InterPro" id="IPR019327">
    <property type="entry name" value="WKF"/>
</dbReference>
<feature type="compositionally biased region" description="Acidic residues" evidence="1">
    <location>
        <begin position="281"/>
        <end position="297"/>
    </location>
</feature>
<feature type="compositionally biased region" description="Acidic residues" evidence="1">
    <location>
        <begin position="341"/>
        <end position="369"/>
    </location>
</feature>
<protein>
    <recommendedName>
        <fullName evidence="2">WKF domain-containing protein</fullName>
    </recommendedName>
</protein>
<organism evidence="3 4">
    <name type="scientific">Colletotrichum sidae</name>
    <dbReference type="NCBI Taxonomy" id="1347389"/>
    <lineage>
        <taxon>Eukaryota</taxon>
        <taxon>Fungi</taxon>
        <taxon>Dikarya</taxon>
        <taxon>Ascomycota</taxon>
        <taxon>Pezizomycotina</taxon>
        <taxon>Sordariomycetes</taxon>
        <taxon>Hypocreomycetidae</taxon>
        <taxon>Glomerellales</taxon>
        <taxon>Glomerellaceae</taxon>
        <taxon>Colletotrichum</taxon>
        <taxon>Colletotrichum orbiculare species complex</taxon>
    </lineage>
</organism>
<dbReference type="Pfam" id="PF10180">
    <property type="entry name" value="WKF"/>
    <property type="match status" value="1"/>
</dbReference>
<feature type="domain" description="WKF" evidence="2">
    <location>
        <begin position="142"/>
        <end position="204"/>
    </location>
</feature>
<evidence type="ECO:0000256" key="1">
    <source>
        <dbReference type="SAM" id="MobiDB-lite"/>
    </source>
</evidence>
<evidence type="ECO:0000313" key="3">
    <source>
        <dbReference type="EMBL" id="TEA20493.1"/>
    </source>
</evidence>
<evidence type="ECO:0000313" key="4">
    <source>
        <dbReference type="Proteomes" id="UP000295604"/>
    </source>
</evidence>
<comment type="caution">
    <text evidence="3">The sequence shown here is derived from an EMBL/GenBank/DDBJ whole genome shotgun (WGS) entry which is preliminary data.</text>
</comment>
<evidence type="ECO:0000259" key="2">
    <source>
        <dbReference type="Pfam" id="PF10180"/>
    </source>
</evidence>
<name>A0A4R8TPH8_9PEZI</name>